<reference evidence="2 3" key="1">
    <citation type="submission" date="2013-03" db="EMBL/GenBank/DDBJ databases">
        <title>The Genome Sequence of Cladophialophora psammophila CBS 110553.</title>
        <authorList>
            <consortium name="The Broad Institute Genomics Platform"/>
            <person name="Cuomo C."/>
            <person name="de Hoog S."/>
            <person name="Gorbushina A."/>
            <person name="Walker B."/>
            <person name="Young S.K."/>
            <person name="Zeng Q."/>
            <person name="Gargeya S."/>
            <person name="Fitzgerald M."/>
            <person name="Haas B."/>
            <person name="Abouelleil A."/>
            <person name="Allen A.W."/>
            <person name="Alvarado L."/>
            <person name="Arachchi H.M."/>
            <person name="Berlin A.M."/>
            <person name="Chapman S.B."/>
            <person name="Gainer-Dewar J."/>
            <person name="Goldberg J."/>
            <person name="Griggs A."/>
            <person name="Gujja S."/>
            <person name="Hansen M."/>
            <person name="Howarth C."/>
            <person name="Imamovic A."/>
            <person name="Ireland A."/>
            <person name="Larimer J."/>
            <person name="McCowan C."/>
            <person name="Murphy C."/>
            <person name="Pearson M."/>
            <person name="Poon T.W."/>
            <person name="Priest M."/>
            <person name="Roberts A."/>
            <person name="Saif S."/>
            <person name="Shea T."/>
            <person name="Sisk P."/>
            <person name="Sykes S."/>
            <person name="Wortman J."/>
            <person name="Nusbaum C."/>
            <person name="Birren B."/>
        </authorList>
    </citation>
    <scope>NUCLEOTIDE SEQUENCE [LARGE SCALE GENOMIC DNA]</scope>
    <source>
        <strain evidence="2 3">CBS 110553</strain>
    </source>
</reference>
<feature type="compositionally biased region" description="Polar residues" evidence="1">
    <location>
        <begin position="21"/>
        <end position="43"/>
    </location>
</feature>
<comment type="caution">
    <text evidence="2">The sequence shown here is derived from an EMBL/GenBank/DDBJ whole genome shotgun (WGS) entry which is preliminary data.</text>
</comment>
<dbReference type="EMBL" id="AMGX01000016">
    <property type="protein sequence ID" value="EXJ67563.1"/>
    <property type="molecule type" value="Genomic_DNA"/>
</dbReference>
<feature type="region of interest" description="Disordered" evidence="1">
    <location>
        <begin position="76"/>
        <end position="109"/>
    </location>
</feature>
<gene>
    <name evidence="2" type="ORF">A1O5_09576</name>
</gene>
<evidence type="ECO:0000313" key="2">
    <source>
        <dbReference type="EMBL" id="EXJ67563.1"/>
    </source>
</evidence>
<dbReference type="RefSeq" id="XP_007748345.1">
    <property type="nucleotide sequence ID" value="XM_007750155.1"/>
</dbReference>
<evidence type="ECO:0000313" key="3">
    <source>
        <dbReference type="Proteomes" id="UP000019471"/>
    </source>
</evidence>
<protein>
    <submittedName>
        <fullName evidence="2">Uncharacterized protein</fullName>
    </submittedName>
</protein>
<evidence type="ECO:0000256" key="1">
    <source>
        <dbReference type="SAM" id="MobiDB-lite"/>
    </source>
</evidence>
<dbReference type="Proteomes" id="UP000019471">
    <property type="component" value="Unassembled WGS sequence"/>
</dbReference>
<sequence>MPFLKLIPVERPASVVPKHLSSPTLIPTRTSTPTDNSNASADANGTGGEKPVVRNDNDSATPLAAEAEDAVVTRTNDNTAPGCAFLQLTPDANETGDSAEVPGQAPTQV</sequence>
<dbReference type="AlphaFoldDB" id="W9WI24"/>
<proteinExistence type="predicted"/>
<organism evidence="2 3">
    <name type="scientific">Cladophialophora psammophila CBS 110553</name>
    <dbReference type="NCBI Taxonomy" id="1182543"/>
    <lineage>
        <taxon>Eukaryota</taxon>
        <taxon>Fungi</taxon>
        <taxon>Dikarya</taxon>
        <taxon>Ascomycota</taxon>
        <taxon>Pezizomycotina</taxon>
        <taxon>Eurotiomycetes</taxon>
        <taxon>Chaetothyriomycetidae</taxon>
        <taxon>Chaetothyriales</taxon>
        <taxon>Herpotrichiellaceae</taxon>
        <taxon>Cladophialophora</taxon>
    </lineage>
</organism>
<feature type="region of interest" description="Disordered" evidence="1">
    <location>
        <begin position="13"/>
        <end position="62"/>
    </location>
</feature>
<dbReference type="HOGENOM" id="CLU_144275_0_0_1"/>
<accession>W9WI24</accession>
<name>W9WI24_9EURO</name>
<keyword evidence="3" id="KW-1185">Reference proteome</keyword>
<dbReference type="OrthoDB" id="10516425at2759"/>
<dbReference type="GeneID" id="19194272"/>